<dbReference type="EMBL" id="RSCM01000013">
    <property type="protein sequence ID" value="RUS94616.1"/>
    <property type="molecule type" value="Genomic_DNA"/>
</dbReference>
<keyword evidence="2" id="KW-0732">Signal</keyword>
<feature type="compositionally biased region" description="Polar residues" evidence="1">
    <location>
        <begin position="42"/>
        <end position="55"/>
    </location>
</feature>
<gene>
    <name evidence="3" type="ORF">DSM107003_37450</name>
</gene>
<dbReference type="RefSeq" id="WP_127055590.1">
    <property type="nucleotide sequence ID" value="NZ_RSCM01000013.1"/>
</dbReference>
<dbReference type="Proteomes" id="UP000276103">
    <property type="component" value="Unassembled WGS sequence"/>
</dbReference>
<proteinExistence type="predicted"/>
<evidence type="ECO:0000256" key="1">
    <source>
        <dbReference type="SAM" id="MobiDB-lite"/>
    </source>
</evidence>
<evidence type="ECO:0000313" key="3">
    <source>
        <dbReference type="EMBL" id="RUS94616.1"/>
    </source>
</evidence>
<sequence>MSTRMKTVLTGTLAIFALLTLSASPSLAESRTQTATSSTTTKEANQTQQQISQKTVPVPANETPQQPTQTGCSCCKKMMNTQQMNKMHEMIGTPNN</sequence>
<accession>A0A433UL79</accession>
<keyword evidence="4" id="KW-1185">Reference proteome</keyword>
<feature type="signal peptide" evidence="2">
    <location>
        <begin position="1"/>
        <end position="28"/>
    </location>
</feature>
<name>A0A433UL79_ANAVA</name>
<comment type="caution">
    <text evidence="3">The sequence shown here is derived from an EMBL/GenBank/DDBJ whole genome shotgun (WGS) entry which is preliminary data.</text>
</comment>
<feature type="region of interest" description="Disordered" evidence="1">
    <location>
        <begin position="25"/>
        <end position="71"/>
    </location>
</feature>
<evidence type="ECO:0000313" key="4">
    <source>
        <dbReference type="Proteomes" id="UP000276103"/>
    </source>
</evidence>
<feature type="compositionally biased region" description="Low complexity" evidence="1">
    <location>
        <begin position="25"/>
        <end position="41"/>
    </location>
</feature>
<reference evidence="3 4" key="1">
    <citation type="journal article" date="2019" name="Genome Biol. Evol.">
        <title>Day and night: Metabolic profiles and evolutionary relationships of six axenic non-marine cyanobacteria.</title>
        <authorList>
            <person name="Will S.E."/>
            <person name="Henke P."/>
            <person name="Boedeker C."/>
            <person name="Huang S."/>
            <person name="Brinkmann H."/>
            <person name="Rohde M."/>
            <person name="Jarek M."/>
            <person name="Friedl T."/>
            <person name="Seufert S."/>
            <person name="Schumacher M."/>
            <person name="Overmann J."/>
            <person name="Neumann-Schaal M."/>
            <person name="Petersen J."/>
        </authorList>
    </citation>
    <scope>NUCLEOTIDE SEQUENCE [LARGE SCALE GENOMIC DNA]</scope>
    <source>
        <strain evidence="3 4">SAG 1403-4b</strain>
    </source>
</reference>
<dbReference type="OrthoDB" id="9943946at2"/>
<organism evidence="3 4">
    <name type="scientific">Trichormus variabilis SAG 1403-4b</name>
    <dbReference type="NCBI Taxonomy" id="447716"/>
    <lineage>
        <taxon>Bacteria</taxon>
        <taxon>Bacillati</taxon>
        <taxon>Cyanobacteriota</taxon>
        <taxon>Cyanophyceae</taxon>
        <taxon>Nostocales</taxon>
        <taxon>Nostocaceae</taxon>
        <taxon>Trichormus</taxon>
    </lineage>
</organism>
<protein>
    <submittedName>
        <fullName evidence="3">Uncharacterized protein</fullName>
    </submittedName>
</protein>
<evidence type="ECO:0000256" key="2">
    <source>
        <dbReference type="SAM" id="SignalP"/>
    </source>
</evidence>
<dbReference type="AlphaFoldDB" id="A0A433UL79"/>
<feature type="compositionally biased region" description="Polar residues" evidence="1">
    <location>
        <begin position="62"/>
        <end position="71"/>
    </location>
</feature>
<feature type="chain" id="PRO_5019311263" evidence="2">
    <location>
        <begin position="29"/>
        <end position="96"/>
    </location>
</feature>